<feature type="region of interest" description="Disordered" evidence="3">
    <location>
        <begin position="332"/>
        <end position="351"/>
    </location>
</feature>
<dbReference type="PANTHER" id="PTHR22406">
    <property type="entry name" value="NASCENT POLYPEPTIDE-ASSOCIATED COMPLEX SUBUNIT ALPHA, MUSCLE-SPECIFIC FORM"/>
    <property type="match status" value="1"/>
</dbReference>
<evidence type="ECO:0000313" key="4">
    <source>
        <dbReference type="EMBL" id="KAG7516194.1"/>
    </source>
</evidence>
<feature type="region of interest" description="Disordered" evidence="3">
    <location>
        <begin position="356"/>
        <end position="383"/>
    </location>
</feature>
<feature type="compositionally biased region" description="Low complexity" evidence="3">
    <location>
        <begin position="284"/>
        <end position="300"/>
    </location>
</feature>
<keyword evidence="2" id="KW-0175">Coiled coil</keyword>
<evidence type="ECO:0000313" key="5">
    <source>
        <dbReference type="Proteomes" id="UP000693946"/>
    </source>
</evidence>
<comment type="similarity">
    <text evidence="1">Belongs to the SLAIN motif-containing family.</text>
</comment>
<feature type="compositionally biased region" description="Polar residues" evidence="3">
    <location>
        <begin position="271"/>
        <end position="283"/>
    </location>
</feature>
<accession>A0AAV6SFN8</accession>
<dbReference type="GO" id="GO:0031116">
    <property type="term" value="P:positive regulation of microtubule polymerization"/>
    <property type="evidence" value="ECO:0007669"/>
    <property type="project" value="TreeGrafter"/>
</dbReference>
<dbReference type="EMBL" id="JAGKHQ010000005">
    <property type="protein sequence ID" value="KAG7516194.1"/>
    <property type="molecule type" value="Genomic_DNA"/>
</dbReference>
<feature type="compositionally biased region" description="Polar residues" evidence="3">
    <location>
        <begin position="332"/>
        <end position="347"/>
    </location>
</feature>
<proteinExistence type="inferred from homology"/>
<dbReference type="PANTHER" id="PTHR22406:SF7">
    <property type="entry name" value="NASCENT POLYPEPTIDE-ASSOCIATED COMPLEX SUBUNIT ALPHA, MUSCLE-SPECIFIC FORM"/>
    <property type="match status" value="1"/>
</dbReference>
<dbReference type="InterPro" id="IPR026179">
    <property type="entry name" value="Slain"/>
</dbReference>
<comment type="caution">
    <text evidence="4">The sequence shown here is derived from an EMBL/GenBank/DDBJ whole genome shotgun (WGS) entry which is preliminary data.</text>
</comment>
<dbReference type="AlphaFoldDB" id="A0AAV6SFN8"/>
<evidence type="ECO:0000256" key="1">
    <source>
        <dbReference type="ARBA" id="ARBA00006652"/>
    </source>
</evidence>
<reference evidence="4 5" key="1">
    <citation type="journal article" date="2021" name="Sci. Rep.">
        <title>Chromosome anchoring in Senegalese sole (Solea senegalensis) reveals sex-associated markers and genome rearrangements in flatfish.</title>
        <authorList>
            <person name="Guerrero-Cozar I."/>
            <person name="Gomez-Garrido J."/>
            <person name="Berbel C."/>
            <person name="Martinez-Blanch J.F."/>
            <person name="Alioto T."/>
            <person name="Claros M.G."/>
            <person name="Gagnaire P.A."/>
            <person name="Manchado M."/>
        </authorList>
    </citation>
    <scope>NUCLEOTIDE SEQUENCE [LARGE SCALE GENOMIC DNA]</scope>
    <source>
        <strain evidence="4">Sse05_10M</strain>
    </source>
</reference>
<gene>
    <name evidence="4" type="ORF">JOB18_025209</name>
</gene>
<dbReference type="Pfam" id="PF15301">
    <property type="entry name" value="SLAIN"/>
    <property type="match status" value="2"/>
</dbReference>
<dbReference type="GO" id="GO:0031122">
    <property type="term" value="P:cytoplasmic microtubule organization"/>
    <property type="evidence" value="ECO:0007669"/>
    <property type="project" value="TreeGrafter"/>
</dbReference>
<organism evidence="4 5">
    <name type="scientific">Solea senegalensis</name>
    <name type="common">Senegalese sole</name>
    <dbReference type="NCBI Taxonomy" id="28829"/>
    <lineage>
        <taxon>Eukaryota</taxon>
        <taxon>Metazoa</taxon>
        <taxon>Chordata</taxon>
        <taxon>Craniata</taxon>
        <taxon>Vertebrata</taxon>
        <taxon>Euteleostomi</taxon>
        <taxon>Actinopterygii</taxon>
        <taxon>Neopterygii</taxon>
        <taxon>Teleostei</taxon>
        <taxon>Neoteleostei</taxon>
        <taxon>Acanthomorphata</taxon>
        <taxon>Carangaria</taxon>
        <taxon>Pleuronectiformes</taxon>
        <taxon>Pleuronectoidei</taxon>
        <taxon>Soleidae</taxon>
        <taxon>Solea</taxon>
    </lineage>
</organism>
<evidence type="ECO:0000256" key="3">
    <source>
        <dbReference type="SAM" id="MobiDB-lite"/>
    </source>
</evidence>
<dbReference type="GO" id="GO:0007020">
    <property type="term" value="P:microtubule nucleation"/>
    <property type="evidence" value="ECO:0007669"/>
    <property type="project" value="TreeGrafter"/>
</dbReference>
<keyword evidence="5" id="KW-1185">Reference proteome</keyword>
<protein>
    <recommendedName>
        <fullName evidence="6">SLAIN motif-containing protein-like</fullName>
    </recommendedName>
</protein>
<dbReference type="Proteomes" id="UP000693946">
    <property type="component" value="Linkage Group LG13"/>
</dbReference>
<feature type="region of interest" description="Disordered" evidence="3">
    <location>
        <begin position="269"/>
        <end position="309"/>
    </location>
</feature>
<dbReference type="GO" id="GO:0035371">
    <property type="term" value="C:microtubule plus-end"/>
    <property type="evidence" value="ECO:0007669"/>
    <property type="project" value="TreeGrafter"/>
</dbReference>
<name>A0AAV6SFN8_SOLSE</name>
<sequence length="454" mass="50117">MEVQDQIESDWSRHFSGKPLAELNTSSRSYCSAWMDTEPAMFKTSNSRSFAMDARIRLDHLKSGCKSPSACCAMDGTLFNYNCERDVWESEPKEEESVLDSVELLDVDDGEQDEESWLYESPKKPVEKTESALRWCRHVLDNHSPEMEAACRQLTNSLDQRSSSHFNRRPPVFQHPVIVGPSVDKSSVNMMQNPSDSFGDSELGITHEAINTDYRLEDITDVCIMARIQEASLRQDYMSTPAAVSSQRGAKSPSHCNTLQKSDDLIAGNKTEASSPSHWQQRFPSPSSSPSSRSCQSPTPVTKQSCQSPNLARLRQQVTQFKLLKLAQSRATSSVRTSSPARTSLRSLQAVRNGRSLDTDDCLPADPVTPSASVLSGASSTRIGSSCWSPSLSAASMNSSVWMAAMKTPPRCQSLSPCRITQSAKGYLSRHGRVFASPERSTPVAWARNCPSTQ</sequence>
<feature type="compositionally biased region" description="Polar residues" evidence="3">
    <location>
        <begin position="370"/>
        <end position="383"/>
    </location>
</feature>
<evidence type="ECO:0008006" key="6">
    <source>
        <dbReference type="Google" id="ProtNLM"/>
    </source>
</evidence>
<evidence type="ECO:0000256" key="2">
    <source>
        <dbReference type="ARBA" id="ARBA00023054"/>
    </source>
</evidence>